<keyword evidence="2" id="KW-1185">Reference proteome</keyword>
<dbReference type="AlphaFoldDB" id="A0A8S1UZJ1"/>
<name>A0A8S1UZJ1_9CILI</name>
<gene>
    <name evidence="1" type="ORF">PPENT_87.1.T0510159</name>
</gene>
<comment type="caution">
    <text evidence="1">The sequence shown here is derived from an EMBL/GenBank/DDBJ whole genome shotgun (WGS) entry which is preliminary data.</text>
</comment>
<dbReference type="Proteomes" id="UP000689195">
    <property type="component" value="Unassembled WGS sequence"/>
</dbReference>
<proteinExistence type="predicted"/>
<dbReference type="EMBL" id="CAJJDO010000051">
    <property type="protein sequence ID" value="CAD8169613.1"/>
    <property type="molecule type" value="Genomic_DNA"/>
</dbReference>
<evidence type="ECO:0000313" key="2">
    <source>
        <dbReference type="Proteomes" id="UP000689195"/>
    </source>
</evidence>
<evidence type="ECO:0000313" key="1">
    <source>
        <dbReference type="EMBL" id="CAD8169613.1"/>
    </source>
</evidence>
<protein>
    <submittedName>
        <fullName evidence="1">Uncharacterized protein</fullName>
    </submittedName>
</protein>
<reference evidence="1" key="1">
    <citation type="submission" date="2021-01" db="EMBL/GenBank/DDBJ databases">
        <authorList>
            <consortium name="Genoscope - CEA"/>
            <person name="William W."/>
        </authorList>
    </citation>
    <scope>NUCLEOTIDE SEQUENCE</scope>
</reference>
<accession>A0A8S1UZJ1</accession>
<sequence length="53" mass="6437">MFTLKLRLKQIVFQLRLSPINEIIIRKQILLYVLLYYIKKLKCMIRNSKLGDI</sequence>
<organism evidence="1 2">
    <name type="scientific">Paramecium pentaurelia</name>
    <dbReference type="NCBI Taxonomy" id="43138"/>
    <lineage>
        <taxon>Eukaryota</taxon>
        <taxon>Sar</taxon>
        <taxon>Alveolata</taxon>
        <taxon>Ciliophora</taxon>
        <taxon>Intramacronucleata</taxon>
        <taxon>Oligohymenophorea</taxon>
        <taxon>Peniculida</taxon>
        <taxon>Parameciidae</taxon>
        <taxon>Paramecium</taxon>
    </lineage>
</organism>